<protein>
    <recommendedName>
        <fullName evidence="1">Probable beta-carotene 15,15'-dioxygenase</fullName>
        <ecNumber evidence="1">1.13.11.63</ecNumber>
    </recommendedName>
</protein>
<evidence type="ECO:0000256" key="1">
    <source>
        <dbReference type="HAMAP-Rule" id="MF_02093"/>
    </source>
</evidence>
<keyword evidence="1" id="KW-0408">Iron</keyword>
<feature type="transmembrane region" description="Helical" evidence="1">
    <location>
        <begin position="67"/>
        <end position="100"/>
    </location>
</feature>
<dbReference type="GO" id="GO:0005886">
    <property type="term" value="C:plasma membrane"/>
    <property type="evidence" value="ECO:0007669"/>
    <property type="project" value="UniProtKB-SubCell"/>
</dbReference>
<keyword evidence="1 2" id="KW-0560">Oxidoreductase</keyword>
<feature type="transmembrane region" description="Helical" evidence="1">
    <location>
        <begin position="12"/>
        <end position="31"/>
    </location>
</feature>
<feature type="transmembrane region" description="Helical" evidence="1">
    <location>
        <begin position="153"/>
        <end position="171"/>
    </location>
</feature>
<keyword evidence="1" id="KW-0479">Metal-binding</keyword>
<dbReference type="Pfam" id="PF15461">
    <property type="entry name" value="BCD"/>
    <property type="match status" value="1"/>
</dbReference>
<keyword evidence="1" id="KW-1003">Cell membrane</keyword>
<comment type="subcellular location">
    <subcellularLocation>
        <location evidence="1">Cell membrane</location>
        <topology evidence="1">Multi-pass membrane protein</topology>
    </subcellularLocation>
</comment>
<feature type="binding site" evidence="1">
    <location>
        <position position="105"/>
    </location>
    <ligand>
        <name>Fe cation</name>
        <dbReference type="ChEBI" id="CHEBI:24875"/>
    </ligand>
</feature>
<comment type="function">
    <text evidence="1">Catalyzes the cleavage of beta-carotene at its central double bond (15,15') to yield two molecules of all-trans-retinal.</text>
</comment>
<dbReference type="GO" id="GO:0003834">
    <property type="term" value="F:beta-carotene 15,15'-dioxygenase activity"/>
    <property type="evidence" value="ECO:0007669"/>
    <property type="project" value="UniProtKB-EC"/>
</dbReference>
<feature type="transmembrane region" description="Helical" evidence="1">
    <location>
        <begin position="261"/>
        <end position="279"/>
    </location>
</feature>
<dbReference type="AlphaFoldDB" id="A0AAE9MYC1"/>
<keyword evidence="1" id="KW-1133">Transmembrane helix</keyword>
<feature type="transmembrane region" description="Helical" evidence="1">
    <location>
        <begin position="37"/>
        <end position="55"/>
    </location>
</feature>
<feature type="transmembrane region" description="Helical" evidence="1">
    <location>
        <begin position="120"/>
        <end position="141"/>
    </location>
</feature>
<organism evidence="2 3">
    <name type="scientific">Vibrio campbellii</name>
    <dbReference type="NCBI Taxonomy" id="680"/>
    <lineage>
        <taxon>Bacteria</taxon>
        <taxon>Pseudomonadati</taxon>
        <taxon>Pseudomonadota</taxon>
        <taxon>Gammaproteobacteria</taxon>
        <taxon>Vibrionales</taxon>
        <taxon>Vibrionaceae</taxon>
        <taxon>Vibrio</taxon>
    </lineage>
</organism>
<feature type="transmembrane region" description="Helical" evidence="1">
    <location>
        <begin position="183"/>
        <end position="205"/>
    </location>
</feature>
<comment type="catalytic activity">
    <reaction evidence="1">
        <text>all-trans-beta-carotene + O2 = 2 all-trans-retinal</text>
        <dbReference type="Rhea" id="RHEA:32887"/>
        <dbReference type="ChEBI" id="CHEBI:15379"/>
        <dbReference type="ChEBI" id="CHEBI:17579"/>
        <dbReference type="ChEBI" id="CHEBI:17898"/>
        <dbReference type="EC" id="1.13.11.63"/>
    </reaction>
</comment>
<dbReference type="GO" id="GO:0005506">
    <property type="term" value="F:iron ion binding"/>
    <property type="evidence" value="ECO:0007669"/>
    <property type="project" value="UniProtKB-UniRule"/>
</dbReference>
<feature type="binding site" evidence="1">
    <location>
        <position position="208"/>
    </location>
    <ligand>
        <name>Fe cation</name>
        <dbReference type="ChEBI" id="CHEBI:24875"/>
    </ligand>
</feature>
<keyword evidence="1" id="KW-0812">Transmembrane</keyword>
<feature type="binding site" evidence="1">
    <location>
        <position position="47"/>
    </location>
    <ligand>
        <name>Fe cation</name>
        <dbReference type="ChEBI" id="CHEBI:24875"/>
    </ligand>
</feature>
<feature type="transmembrane region" description="Helical" evidence="1">
    <location>
        <begin position="226"/>
        <end position="249"/>
    </location>
</feature>
<accession>A0AAE9MYC1</accession>
<comment type="similarity">
    <text evidence="1">Belongs to the Brp/Blh beta-carotene diooxygenase family.</text>
</comment>
<evidence type="ECO:0000313" key="2">
    <source>
        <dbReference type="EMBL" id="UTZ25398.1"/>
    </source>
</evidence>
<dbReference type="NCBIfam" id="TIGR03753">
    <property type="entry name" value="blh_monoox"/>
    <property type="match status" value="1"/>
</dbReference>
<reference evidence="2" key="1">
    <citation type="submission" date="2020-03" db="EMBL/GenBank/DDBJ databases">
        <title>Five strains of Vibrio campbellii isolated from Mariana Trench.</title>
        <authorList>
            <person name="Liang J."/>
            <person name="Zhang X.-H."/>
        </authorList>
    </citation>
    <scope>NUCLEOTIDE SEQUENCE</scope>
    <source>
        <strain evidence="2">LJC014</strain>
    </source>
</reference>
<keyword evidence="1" id="KW-0472">Membrane</keyword>
<feature type="binding site" evidence="1">
    <location>
        <position position="212"/>
    </location>
    <ligand>
        <name>Fe cation</name>
        <dbReference type="ChEBI" id="CHEBI:24875"/>
    </ligand>
</feature>
<dbReference type="GO" id="GO:0016121">
    <property type="term" value="P:carotene catabolic process"/>
    <property type="evidence" value="ECO:0007669"/>
    <property type="project" value="UniProtKB-UniRule"/>
</dbReference>
<sequence>MISYEKPSATQLGAVYSGAAILSGLFSELTFSDLTPLIAILVFGLPHGALDIIMLNKLTVEKRSSQVTLATACIAYFLVVVCCLFTWLWLPTFCLCLFLALAAYHFGCDWTNIAPKRWRLVGIIVLAMPALFQPDSVAMYFSALGVPHDATRNIVLTMSILGLLSLTALLIDFRQISLELITWLVVLSLTSYALPILYYFCVYFCGLHGPLHTLDIKRRHRLSWYFLVKVSAIPMVGAAIIAVCFFFFLPNDFDGNKWLPTVFVVLFALTVPHLILTIVHDHREKSASD</sequence>
<dbReference type="InterPro" id="IPR022270">
    <property type="entry name" value="Blh_diox"/>
</dbReference>
<dbReference type="RefSeq" id="WP_255936692.1">
    <property type="nucleotide sequence ID" value="NZ_CP050467.1"/>
</dbReference>
<comment type="cofactor">
    <cofactor evidence="1">
        <name>Fe(2+)</name>
        <dbReference type="ChEBI" id="CHEBI:29033"/>
    </cofactor>
</comment>
<dbReference type="Proteomes" id="UP001058687">
    <property type="component" value="Chromosome 1"/>
</dbReference>
<proteinExistence type="inferred from homology"/>
<keyword evidence="1" id="KW-0223">Dioxygenase</keyword>
<dbReference type="EMBL" id="CP050467">
    <property type="protein sequence ID" value="UTZ25398.1"/>
    <property type="molecule type" value="Genomic_DNA"/>
</dbReference>
<dbReference type="EC" id="1.13.11.63" evidence="1"/>
<evidence type="ECO:0000313" key="3">
    <source>
        <dbReference type="Proteomes" id="UP001058687"/>
    </source>
</evidence>
<dbReference type="HAMAP" id="MF_02093">
    <property type="entry name" value="Beta_carotene_diox"/>
    <property type="match status" value="1"/>
</dbReference>
<gene>
    <name evidence="2" type="ORF">HB761_00765</name>
</gene>
<dbReference type="GO" id="GO:0010436">
    <property type="term" value="F:carotenoid dioxygenase activity"/>
    <property type="evidence" value="ECO:0007669"/>
    <property type="project" value="UniProtKB-UniRule"/>
</dbReference>
<name>A0AAE9MYC1_9VIBR</name>